<dbReference type="GO" id="GO:0016491">
    <property type="term" value="F:oxidoreductase activity"/>
    <property type="evidence" value="ECO:0007669"/>
    <property type="project" value="UniProtKB-KW"/>
</dbReference>
<keyword evidence="5" id="KW-1185">Reference proteome</keyword>
<proteinExistence type="predicted"/>
<protein>
    <recommendedName>
        <fullName evidence="6">Oxidoreductase</fullName>
    </recommendedName>
</protein>
<keyword evidence="1" id="KW-0560">Oxidoreductase</keyword>
<evidence type="ECO:0000256" key="1">
    <source>
        <dbReference type="ARBA" id="ARBA00023002"/>
    </source>
</evidence>
<dbReference type="Gene3D" id="3.30.360.10">
    <property type="entry name" value="Dihydrodipicolinate Reductase, domain 2"/>
    <property type="match status" value="1"/>
</dbReference>
<dbReference type="EMBL" id="AZHX01001100">
    <property type="protein sequence ID" value="ETX04858.1"/>
    <property type="molecule type" value="Genomic_DNA"/>
</dbReference>
<dbReference type="InterPro" id="IPR050463">
    <property type="entry name" value="Gfo/Idh/MocA_oxidrdct_glycsds"/>
</dbReference>
<dbReference type="PANTHER" id="PTHR43818:SF11">
    <property type="entry name" value="BCDNA.GH03377"/>
    <property type="match status" value="1"/>
</dbReference>
<dbReference type="SUPFAM" id="SSF55347">
    <property type="entry name" value="Glyceraldehyde-3-phosphate dehydrogenase-like, C-terminal domain"/>
    <property type="match status" value="1"/>
</dbReference>
<comment type="caution">
    <text evidence="4">The sequence shown here is derived from an EMBL/GenBank/DDBJ whole genome shotgun (WGS) entry which is preliminary data.</text>
</comment>
<dbReference type="InterPro" id="IPR055170">
    <property type="entry name" value="GFO_IDH_MocA-like_dom"/>
</dbReference>
<accession>W4M3W1</accession>
<sequence>MTLGWAVISTGRHAENKIAPAIHAAPHAELVAVCSRDQQRADAFAERHGALAAYDSIESVLQDSRVDAVFIVSPNALHASQTIQAARAGKHVLTEKPMATSVEDAIAMIQVCRQHGVMLGVGFHLRTHPAHLEILRVLQQQALGTIALLNGQWGFGARGQVMPPPRPPLQQWWEEPELIGGASTMMGTGVHVVDLYRFLLGQEIVELTALADGQTPNQPLEQLLTMSLRFEDGPLATICCGRRLPDSLNDLVIYGSDGRVASRGTLWEAREGSLEIVSETVNTTADYPHAFLANYIDELEDFYYAVTEKREPAATGLDGLRAVEVTLAMITAAREKHTVKIERHTP</sequence>
<evidence type="ECO:0000259" key="2">
    <source>
        <dbReference type="Pfam" id="PF01408"/>
    </source>
</evidence>
<dbReference type="HOGENOM" id="CLU_023194_1_3_7"/>
<dbReference type="Proteomes" id="UP000019140">
    <property type="component" value="Unassembled WGS sequence"/>
</dbReference>
<evidence type="ECO:0000259" key="3">
    <source>
        <dbReference type="Pfam" id="PF22725"/>
    </source>
</evidence>
<feature type="domain" description="Gfo/Idh/MocA-like oxidoreductase N-terminal" evidence="2">
    <location>
        <begin position="4"/>
        <end position="123"/>
    </location>
</feature>
<evidence type="ECO:0000313" key="4">
    <source>
        <dbReference type="EMBL" id="ETX04858.1"/>
    </source>
</evidence>
<evidence type="ECO:0008006" key="6">
    <source>
        <dbReference type="Google" id="ProtNLM"/>
    </source>
</evidence>
<dbReference type="GO" id="GO:0000166">
    <property type="term" value="F:nucleotide binding"/>
    <property type="evidence" value="ECO:0007669"/>
    <property type="project" value="InterPro"/>
</dbReference>
<dbReference type="InterPro" id="IPR036291">
    <property type="entry name" value="NAD(P)-bd_dom_sf"/>
</dbReference>
<feature type="domain" description="GFO/IDH/MocA-like oxidoreductase" evidence="3">
    <location>
        <begin position="133"/>
        <end position="260"/>
    </location>
</feature>
<dbReference type="Pfam" id="PF22725">
    <property type="entry name" value="GFO_IDH_MocA_C3"/>
    <property type="match status" value="1"/>
</dbReference>
<name>W4M3W1_9BACT</name>
<gene>
    <name evidence="4" type="ORF">ETSY2_26355</name>
</gene>
<evidence type="ECO:0000313" key="5">
    <source>
        <dbReference type="Proteomes" id="UP000019140"/>
    </source>
</evidence>
<dbReference type="Pfam" id="PF01408">
    <property type="entry name" value="GFO_IDH_MocA"/>
    <property type="match status" value="1"/>
</dbReference>
<dbReference type="SUPFAM" id="SSF51735">
    <property type="entry name" value="NAD(P)-binding Rossmann-fold domains"/>
    <property type="match status" value="1"/>
</dbReference>
<dbReference type="PANTHER" id="PTHR43818">
    <property type="entry name" value="BCDNA.GH03377"/>
    <property type="match status" value="1"/>
</dbReference>
<organism evidence="4 5">
    <name type="scientific">Candidatus Entotheonella gemina</name>
    <dbReference type="NCBI Taxonomy" id="1429439"/>
    <lineage>
        <taxon>Bacteria</taxon>
        <taxon>Pseudomonadati</taxon>
        <taxon>Nitrospinota/Tectimicrobiota group</taxon>
        <taxon>Candidatus Tectimicrobiota</taxon>
        <taxon>Candidatus Entotheonellia</taxon>
        <taxon>Candidatus Entotheonellales</taxon>
        <taxon>Candidatus Entotheonellaceae</taxon>
        <taxon>Candidatus Entotheonella</taxon>
    </lineage>
</organism>
<dbReference type="Gene3D" id="3.40.50.720">
    <property type="entry name" value="NAD(P)-binding Rossmann-like Domain"/>
    <property type="match status" value="1"/>
</dbReference>
<dbReference type="AlphaFoldDB" id="W4M3W1"/>
<reference evidence="4 5" key="1">
    <citation type="journal article" date="2014" name="Nature">
        <title>An environmental bacterial taxon with a large and distinct metabolic repertoire.</title>
        <authorList>
            <person name="Wilson M.C."/>
            <person name="Mori T."/>
            <person name="Ruckert C."/>
            <person name="Uria A.R."/>
            <person name="Helf M.J."/>
            <person name="Takada K."/>
            <person name="Gernert C."/>
            <person name="Steffens U.A."/>
            <person name="Heycke N."/>
            <person name="Schmitt S."/>
            <person name="Rinke C."/>
            <person name="Helfrich E.J."/>
            <person name="Brachmann A.O."/>
            <person name="Gurgui C."/>
            <person name="Wakimoto T."/>
            <person name="Kracht M."/>
            <person name="Crusemann M."/>
            <person name="Hentschel U."/>
            <person name="Abe I."/>
            <person name="Matsunaga S."/>
            <person name="Kalinowski J."/>
            <person name="Takeyama H."/>
            <person name="Piel J."/>
        </authorList>
    </citation>
    <scope>NUCLEOTIDE SEQUENCE [LARGE SCALE GENOMIC DNA]</scope>
    <source>
        <strain evidence="5">TSY2</strain>
    </source>
</reference>
<dbReference type="InterPro" id="IPR000683">
    <property type="entry name" value="Gfo/Idh/MocA-like_OxRdtase_N"/>
</dbReference>